<keyword evidence="2" id="KW-1185">Reference proteome</keyword>
<comment type="caution">
    <text evidence="1">The sequence shown here is derived from an EMBL/GenBank/DDBJ whole genome shotgun (WGS) entry which is preliminary data.</text>
</comment>
<dbReference type="EMBL" id="JAOYFB010000039">
    <property type="protein sequence ID" value="KAK4029876.1"/>
    <property type="molecule type" value="Genomic_DNA"/>
</dbReference>
<accession>A0ABR0AXL1</accession>
<evidence type="ECO:0000313" key="2">
    <source>
        <dbReference type="Proteomes" id="UP001234178"/>
    </source>
</evidence>
<dbReference type="Proteomes" id="UP001234178">
    <property type="component" value="Unassembled WGS sequence"/>
</dbReference>
<name>A0ABR0AXL1_9CRUS</name>
<evidence type="ECO:0000313" key="1">
    <source>
        <dbReference type="EMBL" id="KAK4029876.1"/>
    </source>
</evidence>
<sequence>MLVPAGHEKSYLDSWDVVVGRENGLDPSSTTFPEFQSDDSWARQSFFRFFCQLFSHRVALPVPSPARPQFMETCFVATGIYTVL</sequence>
<gene>
    <name evidence="1" type="ORF">OUZ56_022834</name>
</gene>
<proteinExistence type="predicted"/>
<protein>
    <submittedName>
        <fullName evidence="1">Uncharacterized protein</fullName>
    </submittedName>
</protein>
<reference evidence="1 2" key="1">
    <citation type="journal article" date="2023" name="Nucleic Acids Res.">
        <title>The hologenome of Daphnia magna reveals possible DNA methylation and microbiome-mediated evolution of the host genome.</title>
        <authorList>
            <person name="Chaturvedi A."/>
            <person name="Li X."/>
            <person name="Dhandapani V."/>
            <person name="Marshall H."/>
            <person name="Kissane S."/>
            <person name="Cuenca-Cambronero M."/>
            <person name="Asole G."/>
            <person name="Calvet F."/>
            <person name="Ruiz-Romero M."/>
            <person name="Marangio P."/>
            <person name="Guigo R."/>
            <person name="Rago D."/>
            <person name="Mirbahai L."/>
            <person name="Eastwood N."/>
            <person name="Colbourne J.K."/>
            <person name="Zhou J."/>
            <person name="Mallon E."/>
            <person name="Orsini L."/>
        </authorList>
    </citation>
    <scope>NUCLEOTIDE SEQUENCE [LARGE SCALE GENOMIC DNA]</scope>
    <source>
        <strain evidence="1">LRV0_1</strain>
    </source>
</reference>
<organism evidence="1 2">
    <name type="scientific">Daphnia magna</name>
    <dbReference type="NCBI Taxonomy" id="35525"/>
    <lineage>
        <taxon>Eukaryota</taxon>
        <taxon>Metazoa</taxon>
        <taxon>Ecdysozoa</taxon>
        <taxon>Arthropoda</taxon>
        <taxon>Crustacea</taxon>
        <taxon>Branchiopoda</taxon>
        <taxon>Diplostraca</taxon>
        <taxon>Cladocera</taxon>
        <taxon>Anomopoda</taxon>
        <taxon>Daphniidae</taxon>
        <taxon>Daphnia</taxon>
    </lineage>
</organism>